<evidence type="ECO:0000256" key="3">
    <source>
        <dbReference type="ARBA" id="ARBA00022475"/>
    </source>
</evidence>
<evidence type="ECO:0000256" key="8">
    <source>
        <dbReference type="ARBA" id="ARBA00022777"/>
    </source>
</evidence>
<keyword evidence="9" id="KW-0067">ATP-binding</keyword>
<evidence type="ECO:0000259" key="16">
    <source>
        <dbReference type="Pfam" id="PF12810"/>
    </source>
</evidence>
<dbReference type="GO" id="GO:0005886">
    <property type="term" value="C:plasma membrane"/>
    <property type="evidence" value="ECO:0007669"/>
    <property type="project" value="UniProtKB-SubCell"/>
</dbReference>
<comment type="subcellular location">
    <subcellularLocation>
        <location evidence="1">Cell membrane</location>
        <topology evidence="1">Single-pass type I membrane protein</topology>
    </subcellularLocation>
</comment>
<organism evidence="17 18">
    <name type="scientific">Trichomonas vaginalis (strain ATCC PRA-98 / G3)</name>
    <dbReference type="NCBI Taxonomy" id="412133"/>
    <lineage>
        <taxon>Eukaryota</taxon>
        <taxon>Metamonada</taxon>
        <taxon>Parabasalia</taxon>
        <taxon>Trichomonadida</taxon>
        <taxon>Trichomonadidae</taxon>
        <taxon>Trichomonas</taxon>
    </lineage>
</organism>
<dbReference type="EC" id="2.7.10.1" evidence="2"/>
<dbReference type="GO" id="GO:0005524">
    <property type="term" value="F:ATP binding"/>
    <property type="evidence" value="ECO:0007669"/>
    <property type="project" value="UniProtKB-KW"/>
</dbReference>
<dbReference type="InParanoid" id="A2FID4"/>
<proteinExistence type="predicted"/>
<keyword evidence="7" id="KW-0547">Nucleotide-binding</keyword>
<evidence type="ECO:0000256" key="6">
    <source>
        <dbReference type="ARBA" id="ARBA00022729"/>
    </source>
</evidence>
<evidence type="ECO:0000313" key="17">
    <source>
        <dbReference type="EMBL" id="EAX95336.1"/>
    </source>
</evidence>
<accession>A2FID4</accession>
<keyword evidence="8" id="KW-0418">Kinase</keyword>
<keyword evidence="5" id="KW-0812">Transmembrane</keyword>
<evidence type="ECO:0000256" key="12">
    <source>
        <dbReference type="ARBA" id="ARBA00023137"/>
    </source>
</evidence>
<evidence type="ECO:0000256" key="14">
    <source>
        <dbReference type="ARBA" id="ARBA00023170"/>
    </source>
</evidence>
<evidence type="ECO:0000256" key="9">
    <source>
        <dbReference type="ARBA" id="ARBA00022840"/>
    </source>
</evidence>
<dbReference type="EMBL" id="DS113811">
    <property type="protein sequence ID" value="EAX95336.1"/>
    <property type="molecule type" value="Genomic_DNA"/>
</dbReference>
<evidence type="ECO:0000313" key="18">
    <source>
        <dbReference type="Proteomes" id="UP000001542"/>
    </source>
</evidence>
<dbReference type="KEGG" id="tva:4753085"/>
<dbReference type="GO" id="GO:0004714">
    <property type="term" value="F:transmembrane receptor protein tyrosine kinase activity"/>
    <property type="evidence" value="ECO:0007669"/>
    <property type="project" value="UniProtKB-EC"/>
</dbReference>
<reference evidence="17" key="1">
    <citation type="submission" date="2006-10" db="EMBL/GenBank/DDBJ databases">
        <authorList>
            <person name="Amadeo P."/>
            <person name="Zhao Q."/>
            <person name="Wortman J."/>
            <person name="Fraser-Liggett C."/>
            <person name="Carlton J."/>
        </authorList>
    </citation>
    <scope>NUCLEOTIDE SEQUENCE</scope>
    <source>
        <strain evidence="17">G3</strain>
    </source>
</reference>
<reference evidence="17" key="2">
    <citation type="journal article" date="2007" name="Science">
        <title>Draft genome sequence of the sexually transmitted pathogen Trichomonas vaginalis.</title>
        <authorList>
            <person name="Carlton J.M."/>
            <person name="Hirt R.P."/>
            <person name="Silva J.C."/>
            <person name="Delcher A.L."/>
            <person name="Schatz M."/>
            <person name="Zhao Q."/>
            <person name="Wortman J.R."/>
            <person name="Bidwell S.L."/>
            <person name="Alsmark U.C.M."/>
            <person name="Besteiro S."/>
            <person name="Sicheritz-Ponten T."/>
            <person name="Noel C.J."/>
            <person name="Dacks J.B."/>
            <person name="Foster P.G."/>
            <person name="Simillion C."/>
            <person name="Van de Peer Y."/>
            <person name="Miranda-Saavedra D."/>
            <person name="Barton G.J."/>
            <person name="Westrop G.D."/>
            <person name="Mueller S."/>
            <person name="Dessi D."/>
            <person name="Fiori P.L."/>
            <person name="Ren Q."/>
            <person name="Paulsen I."/>
            <person name="Zhang H."/>
            <person name="Bastida-Corcuera F.D."/>
            <person name="Simoes-Barbosa A."/>
            <person name="Brown M.T."/>
            <person name="Hayes R.D."/>
            <person name="Mukherjee M."/>
            <person name="Okumura C.Y."/>
            <person name="Schneider R."/>
            <person name="Smith A.J."/>
            <person name="Vanacova S."/>
            <person name="Villalvazo M."/>
            <person name="Haas B.J."/>
            <person name="Pertea M."/>
            <person name="Feldblyum T.V."/>
            <person name="Utterback T.R."/>
            <person name="Shu C.L."/>
            <person name="Osoegawa K."/>
            <person name="de Jong P.J."/>
            <person name="Hrdy I."/>
            <person name="Horvathova L."/>
            <person name="Zubacova Z."/>
            <person name="Dolezal P."/>
            <person name="Malik S.B."/>
            <person name="Logsdon J.M. Jr."/>
            <person name="Henze K."/>
            <person name="Gupta A."/>
            <person name="Wang C.C."/>
            <person name="Dunne R.L."/>
            <person name="Upcroft J.A."/>
            <person name="Upcroft P."/>
            <person name="White O."/>
            <person name="Salzberg S.L."/>
            <person name="Tang P."/>
            <person name="Chiu C.-H."/>
            <person name="Lee Y.-S."/>
            <person name="Embley T.M."/>
            <person name="Coombs G.H."/>
            <person name="Mottram J.C."/>
            <person name="Tachezy J."/>
            <person name="Fraser-Liggett C.M."/>
            <person name="Johnson P.J."/>
        </authorList>
    </citation>
    <scope>NUCLEOTIDE SEQUENCE [LARGE SCALE GENOMIC DNA]</scope>
    <source>
        <strain evidence="17">G3</strain>
    </source>
</reference>
<evidence type="ECO:0000256" key="5">
    <source>
        <dbReference type="ARBA" id="ARBA00022692"/>
    </source>
</evidence>
<dbReference type="VEuPathDB" id="TrichDB:TVAG_406840"/>
<evidence type="ECO:0000256" key="7">
    <source>
        <dbReference type="ARBA" id="ARBA00022741"/>
    </source>
</evidence>
<keyword evidence="14" id="KW-0675">Receptor</keyword>
<keyword evidence="10" id="KW-1133">Transmembrane helix</keyword>
<keyword evidence="11" id="KW-0472">Membrane</keyword>
<gene>
    <name evidence="17" type="ORF">TVAG_406840</name>
</gene>
<evidence type="ECO:0000256" key="11">
    <source>
        <dbReference type="ARBA" id="ARBA00023136"/>
    </source>
</evidence>
<evidence type="ECO:0000256" key="13">
    <source>
        <dbReference type="ARBA" id="ARBA00023157"/>
    </source>
</evidence>
<keyword evidence="12" id="KW-0829">Tyrosine-protein kinase</keyword>
<evidence type="ECO:0000256" key="2">
    <source>
        <dbReference type="ARBA" id="ARBA00011902"/>
    </source>
</evidence>
<keyword evidence="4" id="KW-0808">Transferase</keyword>
<name>A2FID4_TRIV3</name>
<protein>
    <recommendedName>
        <fullName evidence="2">receptor protein-tyrosine kinase</fullName>
        <ecNumber evidence="2">2.7.10.1</ecNumber>
    </recommendedName>
</protein>
<feature type="domain" description="ALK/LTK-like glycine-rich" evidence="16">
    <location>
        <begin position="4"/>
        <end position="244"/>
    </location>
</feature>
<evidence type="ECO:0000256" key="10">
    <source>
        <dbReference type="ARBA" id="ARBA00022989"/>
    </source>
</evidence>
<dbReference type="RefSeq" id="XP_001308266.1">
    <property type="nucleotide sequence ID" value="XM_001308265.1"/>
</dbReference>
<keyword evidence="3" id="KW-1003">Cell membrane</keyword>
<dbReference type="InterPro" id="IPR055163">
    <property type="entry name" value="ALK/LTK-like_GRD"/>
</dbReference>
<keyword evidence="13" id="KW-1015">Disulfide bond</keyword>
<keyword evidence="15" id="KW-0325">Glycoprotein</keyword>
<keyword evidence="6" id="KW-0732">Signal</keyword>
<evidence type="ECO:0000256" key="1">
    <source>
        <dbReference type="ARBA" id="ARBA00004251"/>
    </source>
</evidence>
<keyword evidence="18" id="KW-1185">Reference proteome</keyword>
<evidence type="ECO:0000256" key="4">
    <source>
        <dbReference type="ARBA" id="ARBA00022679"/>
    </source>
</evidence>
<evidence type="ECO:0000256" key="15">
    <source>
        <dbReference type="ARBA" id="ARBA00023180"/>
    </source>
</evidence>
<dbReference type="Proteomes" id="UP000001542">
    <property type="component" value="Unassembled WGS sequence"/>
</dbReference>
<dbReference type="VEuPathDB" id="TrichDB:TVAGG3_0200310"/>
<dbReference type="AlphaFoldDB" id="A2FID4"/>
<dbReference type="Pfam" id="PF12810">
    <property type="entry name" value="ALK_LTK_GRD"/>
    <property type="match status" value="1"/>
</dbReference>
<sequence length="270" mass="27600">MSNNYGGKGAYTSGIVRFRTTKRIYLYIGGQGGKPSSCSTNTYALGGYNGGGNGGKDTHDDDPSGGGGGATDVRLVNDSDVASLASRIMVAVGGSGAVSGCYGAPGGNLTGFITSGYNNLKFSPSTTTQTAGNSLGIGANGKSHADTPGSGAGGGFYGGFGDKSESVNQNNEYVSVSSSGSSYVSGFEGCNSVNENGIHTNSPKHYSGIVFTNATILDGNSTFKSPDEWKEIGHSGNGAARITRIDSEICNDRVKSIFCPSMNLFYLSFH</sequence>